<proteinExistence type="predicted"/>
<evidence type="ECO:0000313" key="1">
    <source>
        <dbReference type="EMBL" id="EBS5479118.1"/>
    </source>
</evidence>
<gene>
    <name evidence="1" type="ORF">DUU30_21815</name>
</gene>
<comment type="caution">
    <text evidence="1">The sequence shown here is derived from an EMBL/GenBank/DDBJ whole genome shotgun (WGS) entry which is preliminary data.</text>
</comment>
<sequence length="64" mass="7668">MNYSEITISIENHINQLLSDSVYTEKQRHDYAYGAYLTWHALVCESFTKADDIRLWKLVCYKYD</sequence>
<organism evidence="1">
    <name type="scientific">Salmonella virchow</name>
    <dbReference type="NCBI Taxonomy" id="48409"/>
    <lineage>
        <taxon>Bacteria</taxon>
        <taxon>Pseudomonadati</taxon>
        <taxon>Pseudomonadota</taxon>
        <taxon>Gammaproteobacteria</taxon>
        <taxon>Enterobacterales</taxon>
        <taxon>Enterobacteriaceae</taxon>
        <taxon>Salmonella</taxon>
    </lineage>
</organism>
<accession>A0A5I1M6W9</accession>
<protein>
    <submittedName>
        <fullName evidence="1">Uncharacterized protein</fullName>
    </submittedName>
</protein>
<dbReference type="AlphaFoldDB" id="A0A5I1M6W9"/>
<dbReference type="EMBL" id="AAGVVP010000037">
    <property type="protein sequence ID" value="EBS5479118.1"/>
    <property type="molecule type" value="Genomic_DNA"/>
</dbReference>
<reference evidence="1" key="1">
    <citation type="submission" date="2018-07" db="EMBL/GenBank/DDBJ databases">
        <authorList>
            <person name="Ashton P.M."/>
            <person name="Dallman T."/>
            <person name="Nair S."/>
            <person name="De Pinna E."/>
            <person name="Peters T."/>
            <person name="Grant K."/>
        </authorList>
    </citation>
    <scope>NUCLEOTIDE SEQUENCE</scope>
    <source>
        <strain evidence="1">218457</strain>
    </source>
</reference>
<name>A0A5I1M6W9_SALVI</name>